<dbReference type="PROSITE" id="PS00280">
    <property type="entry name" value="BPTI_KUNITZ_1"/>
    <property type="match status" value="1"/>
</dbReference>
<keyword evidence="3" id="KW-1015">Disulfide bond</keyword>
<dbReference type="InParanoid" id="H9GB43"/>
<dbReference type="SUPFAM" id="SSF57362">
    <property type="entry name" value="BPTI-like"/>
    <property type="match status" value="1"/>
</dbReference>
<keyword evidence="2" id="KW-0964">Secreted</keyword>
<accession>H9GB43</accession>
<dbReference type="OrthoDB" id="4473401at2759"/>
<dbReference type="SMART" id="SM00217">
    <property type="entry name" value="WAP"/>
    <property type="match status" value="1"/>
</dbReference>
<dbReference type="MEROPS" id="I02.062"/>
<evidence type="ECO:0000313" key="7">
    <source>
        <dbReference type="Proteomes" id="UP000001646"/>
    </source>
</evidence>
<evidence type="ECO:0000256" key="2">
    <source>
        <dbReference type="ARBA" id="ARBA00022525"/>
    </source>
</evidence>
<comment type="subcellular location">
    <subcellularLocation>
        <location evidence="1">Secreted</location>
    </subcellularLocation>
</comment>
<organism evidence="6 7">
    <name type="scientific">Anolis carolinensis</name>
    <name type="common">Green anole</name>
    <name type="synonym">American chameleon</name>
    <dbReference type="NCBI Taxonomy" id="28377"/>
    <lineage>
        <taxon>Eukaryota</taxon>
        <taxon>Metazoa</taxon>
        <taxon>Chordata</taxon>
        <taxon>Craniata</taxon>
        <taxon>Vertebrata</taxon>
        <taxon>Euteleostomi</taxon>
        <taxon>Lepidosauria</taxon>
        <taxon>Squamata</taxon>
        <taxon>Bifurcata</taxon>
        <taxon>Unidentata</taxon>
        <taxon>Episquamata</taxon>
        <taxon>Toxicofera</taxon>
        <taxon>Iguania</taxon>
        <taxon>Dactyloidae</taxon>
        <taxon>Anolis</taxon>
    </lineage>
</organism>
<sequence>MAIIFLIQFFLKAQQNPLRDISEKIFARWALGSQTFCTMQPTSILLLLLGLFAFGAELALTSGRPEFCHLLPNPGPCRAVVPRYFYNPKSNRCEKFIYGGCHGNKNNFETLKDCHYTCVEKPGTCPKPLPGTDTTCPARCKNDWSCPGKKKCCHYGCKVDCMNPK</sequence>
<dbReference type="InterPro" id="IPR036645">
    <property type="entry name" value="Elafin-like_sf"/>
</dbReference>
<dbReference type="Pfam" id="PF00095">
    <property type="entry name" value="WAP"/>
    <property type="match status" value="1"/>
</dbReference>
<dbReference type="PROSITE" id="PS51390">
    <property type="entry name" value="WAP"/>
    <property type="match status" value="1"/>
</dbReference>
<dbReference type="InterPro" id="IPR020901">
    <property type="entry name" value="Prtase_inh_Kunz-CS"/>
</dbReference>
<reference evidence="6" key="1">
    <citation type="submission" date="2009-12" db="EMBL/GenBank/DDBJ databases">
        <title>The Genome Sequence of Anolis carolinensis (Green Anole Lizard).</title>
        <authorList>
            <consortium name="The Genome Sequencing Platform"/>
            <person name="Di Palma F."/>
            <person name="Alfoldi J."/>
            <person name="Heiman D."/>
            <person name="Young S."/>
            <person name="Grabherr M."/>
            <person name="Johnson J."/>
            <person name="Lander E.S."/>
            <person name="Lindblad-Toh K."/>
        </authorList>
    </citation>
    <scope>NUCLEOTIDE SEQUENCE [LARGE SCALE GENOMIC DNA]</scope>
    <source>
        <strain evidence="6">JBL SC #1</strain>
    </source>
</reference>
<dbReference type="InterPro" id="IPR008197">
    <property type="entry name" value="WAP_dom"/>
</dbReference>
<keyword evidence="7" id="KW-1185">Reference proteome</keyword>
<name>H9GB43_ANOCA</name>
<dbReference type="eggNOG" id="KOG4295">
    <property type="taxonomic scope" value="Eukaryota"/>
</dbReference>
<dbReference type="Pfam" id="PF00014">
    <property type="entry name" value="Kunitz_BPTI"/>
    <property type="match status" value="1"/>
</dbReference>
<dbReference type="Bgee" id="ENSACAG00000006253">
    <property type="expression patterns" value="Expressed in liver"/>
</dbReference>
<evidence type="ECO:0000256" key="3">
    <source>
        <dbReference type="ARBA" id="ARBA00023157"/>
    </source>
</evidence>
<evidence type="ECO:0000256" key="1">
    <source>
        <dbReference type="ARBA" id="ARBA00004613"/>
    </source>
</evidence>
<dbReference type="KEGG" id="acs:107983434"/>
<dbReference type="PANTHER" id="PTHR10083">
    <property type="entry name" value="KUNITZ-TYPE PROTEASE INHIBITOR-RELATED"/>
    <property type="match status" value="1"/>
</dbReference>
<protein>
    <recommendedName>
        <fullName evidence="8">BPTI/Kunitz inhibitor domain-containing protein</fullName>
    </recommendedName>
</protein>
<feature type="domain" description="WAP" evidence="5">
    <location>
        <begin position="118"/>
        <end position="165"/>
    </location>
</feature>
<dbReference type="PROSITE" id="PS50279">
    <property type="entry name" value="BPTI_KUNITZ_2"/>
    <property type="match status" value="1"/>
</dbReference>
<dbReference type="GO" id="GO:0004867">
    <property type="term" value="F:serine-type endopeptidase inhibitor activity"/>
    <property type="evidence" value="ECO:0000318"/>
    <property type="project" value="GO_Central"/>
</dbReference>
<dbReference type="GO" id="GO:0005615">
    <property type="term" value="C:extracellular space"/>
    <property type="evidence" value="ECO:0000318"/>
    <property type="project" value="GO_Central"/>
</dbReference>
<evidence type="ECO:0000259" key="4">
    <source>
        <dbReference type="PROSITE" id="PS50279"/>
    </source>
</evidence>
<dbReference type="Gene3D" id="4.10.410.10">
    <property type="entry name" value="Pancreatic trypsin inhibitor Kunitz domain"/>
    <property type="match status" value="1"/>
</dbReference>
<dbReference type="Gene3D" id="4.10.75.10">
    <property type="entry name" value="Elafin-like"/>
    <property type="match status" value="1"/>
</dbReference>
<dbReference type="PRINTS" id="PR00003">
    <property type="entry name" value="4DISULPHCORE"/>
</dbReference>
<dbReference type="GeneTree" id="ENSGT00940000164331"/>
<dbReference type="PANTHER" id="PTHR10083:SF383">
    <property type="entry name" value="BPTI_KUNITZ INHIBITOR DOMAIN-CONTAINING PROTEIN"/>
    <property type="match status" value="1"/>
</dbReference>
<reference evidence="6" key="2">
    <citation type="submission" date="2025-08" db="UniProtKB">
        <authorList>
            <consortium name="Ensembl"/>
        </authorList>
    </citation>
    <scope>IDENTIFICATION</scope>
</reference>
<dbReference type="PRINTS" id="PR00759">
    <property type="entry name" value="BASICPTASE"/>
</dbReference>
<evidence type="ECO:0000259" key="5">
    <source>
        <dbReference type="PROSITE" id="PS51390"/>
    </source>
</evidence>
<dbReference type="Proteomes" id="UP000001646">
    <property type="component" value="Unplaced"/>
</dbReference>
<dbReference type="Ensembl" id="ENSACAT00000006237.4">
    <property type="protein sequence ID" value="ENSACAP00000006100.3"/>
    <property type="gene ID" value="ENSACAG00000006253.4"/>
</dbReference>
<dbReference type="AlphaFoldDB" id="H9GB43"/>
<dbReference type="CDD" id="cd00199">
    <property type="entry name" value="WAP"/>
    <property type="match status" value="1"/>
</dbReference>
<reference evidence="6" key="3">
    <citation type="submission" date="2025-09" db="UniProtKB">
        <authorList>
            <consortium name="Ensembl"/>
        </authorList>
    </citation>
    <scope>IDENTIFICATION</scope>
</reference>
<dbReference type="InterPro" id="IPR036880">
    <property type="entry name" value="Kunitz_BPTI_sf"/>
</dbReference>
<dbReference type="InterPro" id="IPR002223">
    <property type="entry name" value="Kunitz_BPTI"/>
</dbReference>
<dbReference type="SUPFAM" id="SSF57256">
    <property type="entry name" value="Elafin-like"/>
    <property type="match status" value="1"/>
</dbReference>
<dbReference type="SMART" id="SM00131">
    <property type="entry name" value="KU"/>
    <property type="match status" value="1"/>
</dbReference>
<proteinExistence type="predicted"/>
<evidence type="ECO:0008006" key="8">
    <source>
        <dbReference type="Google" id="ProtNLM"/>
    </source>
</evidence>
<dbReference type="FunFam" id="4.10.410.10:FF:000004">
    <property type="entry name" value="Tissue factor pathway inhibitor"/>
    <property type="match status" value="1"/>
</dbReference>
<dbReference type="InterPro" id="IPR050098">
    <property type="entry name" value="TFPI/VKTCI-like"/>
</dbReference>
<dbReference type="HOGENOM" id="CLU_2020347_0_0_1"/>
<evidence type="ECO:0000313" key="6">
    <source>
        <dbReference type="Ensembl" id="ENSACAP00000006100.3"/>
    </source>
</evidence>
<feature type="domain" description="BPTI/Kunitz inhibitor" evidence="4">
    <location>
        <begin position="68"/>
        <end position="118"/>
    </location>
</feature>